<dbReference type="AlphaFoldDB" id="A0A7Z7JFK8"/>
<dbReference type="GO" id="GO:0003676">
    <property type="term" value="F:nucleic acid binding"/>
    <property type="evidence" value="ECO:0007669"/>
    <property type="project" value="InterPro"/>
</dbReference>
<dbReference type="Proteomes" id="UP000257139">
    <property type="component" value="Chromosome CBM2594_b"/>
</dbReference>
<dbReference type="Pfam" id="PF00665">
    <property type="entry name" value="rve"/>
    <property type="match status" value="1"/>
</dbReference>
<reference evidence="3 4" key="1">
    <citation type="submission" date="2018-01" db="EMBL/GenBank/DDBJ databases">
        <authorList>
            <person name="Clerissi C."/>
        </authorList>
    </citation>
    <scope>NUCLEOTIDE SEQUENCE [LARGE SCALE GENOMIC DNA]</scope>
    <source>
        <strain evidence="3">Cupriavidus taiwanensis STM 6021</strain>
    </source>
</reference>
<dbReference type="PROSITE" id="PS50994">
    <property type="entry name" value="INTEGRASE"/>
    <property type="match status" value="1"/>
</dbReference>
<dbReference type="GO" id="GO:0015074">
    <property type="term" value="P:DNA integration"/>
    <property type="evidence" value="ECO:0007669"/>
    <property type="project" value="InterPro"/>
</dbReference>
<feature type="region of interest" description="Disordered" evidence="1">
    <location>
        <begin position="1"/>
        <end position="26"/>
    </location>
</feature>
<dbReference type="InterPro" id="IPR009057">
    <property type="entry name" value="Homeodomain-like_sf"/>
</dbReference>
<proteinExistence type="predicted"/>
<dbReference type="InterPro" id="IPR036397">
    <property type="entry name" value="RNaseH_sf"/>
</dbReference>
<accession>A0A7Z7JFK8</accession>
<feature type="compositionally biased region" description="Basic and acidic residues" evidence="1">
    <location>
        <begin position="14"/>
        <end position="25"/>
    </location>
</feature>
<dbReference type="NCBIfam" id="NF033577">
    <property type="entry name" value="transpos_IS481"/>
    <property type="match status" value="1"/>
</dbReference>
<gene>
    <name evidence="3" type="primary">yagA</name>
    <name evidence="3" type="ORF">CBM2594_B30101</name>
</gene>
<dbReference type="SUPFAM" id="SSF53098">
    <property type="entry name" value="Ribonuclease H-like"/>
    <property type="match status" value="1"/>
</dbReference>
<evidence type="ECO:0000313" key="4">
    <source>
        <dbReference type="Proteomes" id="UP000257139"/>
    </source>
</evidence>
<dbReference type="PANTHER" id="PTHR35004:SF6">
    <property type="entry name" value="TRANSPOSASE"/>
    <property type="match status" value="1"/>
</dbReference>
<evidence type="ECO:0000313" key="3">
    <source>
        <dbReference type="EMBL" id="SPC22251.1"/>
    </source>
</evidence>
<organism evidence="3 4">
    <name type="scientific">Cupriavidus taiwanensis</name>
    <dbReference type="NCBI Taxonomy" id="164546"/>
    <lineage>
        <taxon>Bacteria</taxon>
        <taxon>Pseudomonadati</taxon>
        <taxon>Pseudomonadota</taxon>
        <taxon>Betaproteobacteria</taxon>
        <taxon>Burkholderiales</taxon>
        <taxon>Burkholderiaceae</taxon>
        <taxon>Cupriavidus</taxon>
    </lineage>
</organism>
<dbReference type="EMBL" id="LT978514">
    <property type="protein sequence ID" value="SPC22251.1"/>
    <property type="molecule type" value="Genomic_DNA"/>
</dbReference>
<dbReference type="InterPro" id="IPR001584">
    <property type="entry name" value="Integrase_cat-core"/>
</dbReference>
<name>A0A7Z7JFK8_9BURK</name>
<dbReference type="PANTHER" id="PTHR35004">
    <property type="entry name" value="TRANSPOSASE RV3428C-RELATED"/>
    <property type="match status" value="1"/>
</dbReference>
<dbReference type="Gene3D" id="3.30.420.10">
    <property type="entry name" value="Ribonuclease H-like superfamily/Ribonuclease H"/>
    <property type="match status" value="1"/>
</dbReference>
<dbReference type="InterPro" id="IPR012337">
    <property type="entry name" value="RNaseH-like_sf"/>
</dbReference>
<dbReference type="InterPro" id="IPR047656">
    <property type="entry name" value="IS481-like_transpos"/>
</dbReference>
<dbReference type="SUPFAM" id="SSF46689">
    <property type="entry name" value="Homeodomain-like"/>
    <property type="match status" value="1"/>
</dbReference>
<feature type="domain" description="Integrase catalytic" evidence="2">
    <location>
        <begin position="148"/>
        <end position="316"/>
    </location>
</feature>
<evidence type="ECO:0000256" key="1">
    <source>
        <dbReference type="SAM" id="MobiDB-lite"/>
    </source>
</evidence>
<evidence type="ECO:0000259" key="2">
    <source>
        <dbReference type="PROSITE" id="PS50994"/>
    </source>
</evidence>
<protein>
    <submittedName>
        <fullName evidence="3">Putative integrase CP4-6 prophage</fullName>
    </submittedName>
</protein>
<dbReference type="Pfam" id="PF13565">
    <property type="entry name" value="HTH_32"/>
    <property type="match status" value="1"/>
</dbReference>
<sequence>MTLPGRYLPGRTNHAVERPRHHESSPEFIALASQPGCNRGELCRRFSISPQTAYKWLARHRQEGAAGLADRPRRPHHSPERTSDFLEQLVLMLRREHPSWGGRKISRRLSDLGHAEVPAPSTVTSILHRHGLIDPQASAQATPWRRFEHDEPNALLQMDFKGQVPNERGVCYPLTLIDDHSRFNLCLAACADQRRQTVQQQLIGAFRRYGLPRRITMDNGPPWGGDEEGLGYTRLTVWLMQLGIRVSHSRPYHPQTQGKDERFHRTLKAEVLQHRRFVDNTEAQQVFDRYRYVYNHERPHQALDMQVPAQRYRVSNVAYPEALPEVQYQSGDRVYKVDSSARIMVGSRRIKIGKAFIGQWIALRPTRRDGVLTIWFSRFEIGEINLHAAAACRPQTSPRDVTS</sequence>